<sequence>DNLKQVNDRYGHENGDRYLASIADILKSCSWDKGIAARLSGDEFALFLYGGSSRESLVGCVDRMLGSMKESRVELDSHVLIPVRFSAGYSLYPEDGTEAAVLLRKADEAMYEAKKGRVSAADDGGAADA</sequence>
<dbReference type="EMBL" id="JBBMFM010000273">
    <property type="protein sequence ID" value="MEQ2429105.1"/>
    <property type="molecule type" value="Genomic_DNA"/>
</dbReference>
<dbReference type="InterPro" id="IPR000160">
    <property type="entry name" value="GGDEF_dom"/>
</dbReference>
<dbReference type="RefSeq" id="WP_349119442.1">
    <property type="nucleotide sequence ID" value="NZ_JBBMFM010000273.1"/>
</dbReference>
<organism evidence="2 3">
    <name type="scientific">Enterocloster hominis</name>
    <name type="common">ex Hitch et al. 2024</name>
    <dbReference type="NCBI Taxonomy" id="1917870"/>
    <lineage>
        <taxon>Bacteria</taxon>
        <taxon>Bacillati</taxon>
        <taxon>Bacillota</taxon>
        <taxon>Clostridia</taxon>
        <taxon>Lachnospirales</taxon>
        <taxon>Lachnospiraceae</taxon>
        <taxon>Enterocloster</taxon>
    </lineage>
</organism>
<reference evidence="2 3" key="1">
    <citation type="submission" date="2024-03" db="EMBL/GenBank/DDBJ databases">
        <title>Human intestinal bacterial collection.</title>
        <authorList>
            <person name="Pauvert C."/>
            <person name="Hitch T.C.A."/>
            <person name="Clavel T."/>
        </authorList>
    </citation>
    <scope>NUCLEOTIDE SEQUENCE [LARGE SCALE GENOMIC DNA]</scope>
    <source>
        <strain evidence="2 3">CLA-SR-H021</strain>
    </source>
</reference>
<dbReference type="Proteomes" id="UP001454086">
    <property type="component" value="Unassembled WGS sequence"/>
</dbReference>
<evidence type="ECO:0000259" key="1">
    <source>
        <dbReference type="PROSITE" id="PS50887"/>
    </source>
</evidence>
<dbReference type="EC" id="2.7.7.65" evidence="2"/>
<protein>
    <submittedName>
        <fullName evidence="2">GGDEF domain-containing protein</fullName>
        <ecNumber evidence="2">2.7.7.65</ecNumber>
    </submittedName>
</protein>
<dbReference type="NCBIfam" id="TIGR00254">
    <property type="entry name" value="GGDEF"/>
    <property type="match status" value="1"/>
</dbReference>
<name>A0ABV1DGG4_9FIRM</name>
<keyword evidence="2" id="KW-0548">Nucleotidyltransferase</keyword>
<dbReference type="PROSITE" id="PS50887">
    <property type="entry name" value="GGDEF"/>
    <property type="match status" value="1"/>
</dbReference>
<dbReference type="Gene3D" id="3.30.70.270">
    <property type="match status" value="1"/>
</dbReference>
<dbReference type="PANTHER" id="PTHR46663">
    <property type="entry name" value="DIGUANYLATE CYCLASE DGCT-RELATED"/>
    <property type="match status" value="1"/>
</dbReference>
<dbReference type="CDD" id="cd01949">
    <property type="entry name" value="GGDEF"/>
    <property type="match status" value="1"/>
</dbReference>
<evidence type="ECO:0000313" key="2">
    <source>
        <dbReference type="EMBL" id="MEQ2429105.1"/>
    </source>
</evidence>
<dbReference type="SMART" id="SM00267">
    <property type="entry name" value="GGDEF"/>
    <property type="match status" value="1"/>
</dbReference>
<dbReference type="PANTHER" id="PTHR46663:SF2">
    <property type="entry name" value="GGDEF DOMAIN-CONTAINING PROTEIN"/>
    <property type="match status" value="1"/>
</dbReference>
<dbReference type="GO" id="GO:0052621">
    <property type="term" value="F:diguanylate cyclase activity"/>
    <property type="evidence" value="ECO:0007669"/>
    <property type="project" value="UniProtKB-EC"/>
</dbReference>
<dbReference type="SUPFAM" id="SSF55073">
    <property type="entry name" value="Nucleotide cyclase"/>
    <property type="match status" value="1"/>
</dbReference>
<dbReference type="InterPro" id="IPR052163">
    <property type="entry name" value="DGC-Regulatory_Protein"/>
</dbReference>
<keyword evidence="2" id="KW-0808">Transferase</keyword>
<keyword evidence="3" id="KW-1185">Reference proteome</keyword>
<feature type="non-terminal residue" evidence="2">
    <location>
        <position position="1"/>
    </location>
</feature>
<gene>
    <name evidence="2" type="ORF">WMQ36_29505</name>
</gene>
<accession>A0ABV1DGG4</accession>
<evidence type="ECO:0000313" key="3">
    <source>
        <dbReference type="Proteomes" id="UP001454086"/>
    </source>
</evidence>
<feature type="domain" description="GGDEF" evidence="1">
    <location>
        <begin position="1"/>
        <end position="123"/>
    </location>
</feature>
<dbReference type="InterPro" id="IPR029787">
    <property type="entry name" value="Nucleotide_cyclase"/>
</dbReference>
<dbReference type="Pfam" id="PF00990">
    <property type="entry name" value="GGDEF"/>
    <property type="match status" value="1"/>
</dbReference>
<dbReference type="InterPro" id="IPR043128">
    <property type="entry name" value="Rev_trsase/Diguanyl_cyclase"/>
</dbReference>
<proteinExistence type="predicted"/>
<comment type="caution">
    <text evidence="2">The sequence shown here is derived from an EMBL/GenBank/DDBJ whole genome shotgun (WGS) entry which is preliminary data.</text>
</comment>